<keyword evidence="2" id="KW-0202">Cytokine</keyword>
<organism evidence="12 13">
    <name type="scientific">Anaerobaca lacustris</name>
    <dbReference type="NCBI Taxonomy" id="3044600"/>
    <lineage>
        <taxon>Bacteria</taxon>
        <taxon>Pseudomonadati</taxon>
        <taxon>Planctomycetota</taxon>
        <taxon>Phycisphaerae</taxon>
        <taxon>Sedimentisphaerales</taxon>
        <taxon>Anaerobacaceae</taxon>
        <taxon>Anaerobaca</taxon>
    </lineage>
</organism>
<gene>
    <name evidence="12" type="ORF">QJ522_08510</name>
</gene>
<accession>A0AAW6U1I6</accession>
<protein>
    <recommendedName>
        <fullName evidence="11">L-dopachrome isomerase</fullName>
        <ecNumber evidence="8">5.3.2.1</ecNumber>
        <ecNumber evidence="7">5.3.3.12</ecNumber>
    </recommendedName>
    <alternativeName>
        <fullName evidence="9">L-dopachrome tautomerase</fullName>
    </alternativeName>
    <alternativeName>
        <fullName evidence="10">Phenylpyruvate tautomerase</fullName>
    </alternativeName>
</protein>
<evidence type="ECO:0000256" key="7">
    <source>
        <dbReference type="ARBA" id="ARBA00038932"/>
    </source>
</evidence>
<dbReference type="GO" id="GO:0005615">
    <property type="term" value="C:extracellular space"/>
    <property type="evidence" value="ECO:0007669"/>
    <property type="project" value="UniProtKB-KW"/>
</dbReference>
<evidence type="ECO:0000256" key="5">
    <source>
        <dbReference type="ARBA" id="ARBA00036735"/>
    </source>
</evidence>
<evidence type="ECO:0000256" key="2">
    <source>
        <dbReference type="ARBA" id="ARBA00022514"/>
    </source>
</evidence>
<keyword evidence="4" id="KW-0413">Isomerase</keyword>
<evidence type="ECO:0000256" key="11">
    <source>
        <dbReference type="ARBA" id="ARBA00042730"/>
    </source>
</evidence>
<comment type="catalytic activity">
    <reaction evidence="6">
        <text>L-dopachrome = 5,6-dihydroxyindole-2-carboxylate</text>
        <dbReference type="Rhea" id="RHEA:13041"/>
        <dbReference type="ChEBI" id="CHEBI:16875"/>
        <dbReference type="ChEBI" id="CHEBI:57509"/>
        <dbReference type="EC" id="5.3.3.12"/>
    </reaction>
</comment>
<comment type="subcellular location">
    <subcellularLocation>
        <location evidence="1">Secreted</location>
    </subcellularLocation>
</comment>
<dbReference type="AlphaFoldDB" id="A0AAW6U1I6"/>
<evidence type="ECO:0000256" key="8">
    <source>
        <dbReference type="ARBA" id="ARBA00039086"/>
    </source>
</evidence>
<evidence type="ECO:0000256" key="4">
    <source>
        <dbReference type="ARBA" id="ARBA00023235"/>
    </source>
</evidence>
<dbReference type="EC" id="5.3.2.1" evidence="8"/>
<dbReference type="InterPro" id="IPR014347">
    <property type="entry name" value="Tautomerase/MIF_sf"/>
</dbReference>
<comment type="caution">
    <text evidence="12">The sequence shown here is derived from an EMBL/GenBank/DDBJ whole genome shotgun (WGS) entry which is preliminary data.</text>
</comment>
<reference evidence="12" key="1">
    <citation type="submission" date="2023-05" db="EMBL/GenBank/DDBJ databases">
        <title>Anaerotaeda fermentans gen. nov., sp. nov., a novel anaerobic planctomycete of the new family within the order Sedimentisphaerales isolated from Taman Peninsula, Russia.</title>
        <authorList>
            <person name="Khomyakova M.A."/>
            <person name="Merkel A.Y."/>
            <person name="Slobodkin A.I."/>
        </authorList>
    </citation>
    <scope>NUCLEOTIDE SEQUENCE</scope>
    <source>
        <strain evidence="12">M17dextr</strain>
    </source>
</reference>
<dbReference type="InterPro" id="IPR001398">
    <property type="entry name" value="Macrophage_inhib_fac"/>
</dbReference>
<dbReference type="SUPFAM" id="SSF55331">
    <property type="entry name" value="Tautomerase/MIF"/>
    <property type="match status" value="1"/>
</dbReference>
<keyword evidence="13" id="KW-1185">Reference proteome</keyword>
<dbReference type="RefSeq" id="WP_349244491.1">
    <property type="nucleotide sequence ID" value="NZ_JASCXX010000008.1"/>
</dbReference>
<dbReference type="EC" id="5.3.3.12" evidence="7"/>
<evidence type="ECO:0000256" key="3">
    <source>
        <dbReference type="ARBA" id="ARBA00022525"/>
    </source>
</evidence>
<sequence length="119" mass="12894">MMMPLIQLATSCDLSDRNKKESIAKGLSRLAAEGTGKPEQYVMACVQDKATMTMAGESGPCALVTVKGIGGLSPSVNQDLTSRICQMLHEELAIPTDRIYVTFEELAATAWGWDRHTFG</sequence>
<comment type="catalytic activity">
    <reaction evidence="5">
        <text>3-phenylpyruvate = enol-phenylpyruvate</text>
        <dbReference type="Rhea" id="RHEA:17097"/>
        <dbReference type="ChEBI" id="CHEBI:16815"/>
        <dbReference type="ChEBI" id="CHEBI:18005"/>
        <dbReference type="EC" id="5.3.2.1"/>
    </reaction>
</comment>
<keyword evidence="3" id="KW-0964">Secreted</keyword>
<evidence type="ECO:0000256" key="6">
    <source>
        <dbReference type="ARBA" id="ARBA00036823"/>
    </source>
</evidence>
<evidence type="ECO:0000256" key="1">
    <source>
        <dbReference type="ARBA" id="ARBA00004613"/>
    </source>
</evidence>
<evidence type="ECO:0000256" key="10">
    <source>
        <dbReference type="ARBA" id="ARBA00041912"/>
    </source>
</evidence>
<evidence type="ECO:0000313" key="13">
    <source>
        <dbReference type="Proteomes" id="UP001431776"/>
    </source>
</evidence>
<dbReference type="GO" id="GO:0004167">
    <property type="term" value="F:dopachrome isomerase activity"/>
    <property type="evidence" value="ECO:0007669"/>
    <property type="project" value="UniProtKB-EC"/>
</dbReference>
<dbReference type="GO" id="GO:0005125">
    <property type="term" value="F:cytokine activity"/>
    <property type="evidence" value="ECO:0007669"/>
    <property type="project" value="UniProtKB-KW"/>
</dbReference>
<dbReference type="PANTHER" id="PTHR11954:SF6">
    <property type="entry name" value="MACROPHAGE MIGRATION INHIBITORY FACTOR"/>
    <property type="match status" value="1"/>
</dbReference>
<evidence type="ECO:0000256" key="9">
    <source>
        <dbReference type="ARBA" id="ARBA00041631"/>
    </source>
</evidence>
<evidence type="ECO:0000313" key="12">
    <source>
        <dbReference type="EMBL" id="MDI6449083.1"/>
    </source>
</evidence>
<dbReference type="Gene3D" id="3.30.429.10">
    <property type="entry name" value="Macrophage Migration Inhibitory Factor"/>
    <property type="match status" value="1"/>
</dbReference>
<dbReference type="PANTHER" id="PTHR11954">
    <property type="entry name" value="D-DOPACHROME DECARBOXYLASE"/>
    <property type="match status" value="1"/>
</dbReference>
<dbReference type="EMBL" id="JASCXX010000008">
    <property type="protein sequence ID" value="MDI6449083.1"/>
    <property type="molecule type" value="Genomic_DNA"/>
</dbReference>
<dbReference type="GO" id="GO:0050178">
    <property type="term" value="F:phenylpyruvate tautomerase activity"/>
    <property type="evidence" value="ECO:0007669"/>
    <property type="project" value="UniProtKB-EC"/>
</dbReference>
<proteinExistence type="predicted"/>
<dbReference type="Proteomes" id="UP001431776">
    <property type="component" value="Unassembled WGS sequence"/>
</dbReference>
<dbReference type="Pfam" id="PF01187">
    <property type="entry name" value="MIF"/>
    <property type="match status" value="1"/>
</dbReference>
<name>A0AAW6U1I6_9BACT</name>